<dbReference type="EMBL" id="DSPX01000126">
    <property type="protein sequence ID" value="HGG01451.1"/>
    <property type="molecule type" value="Genomic_DNA"/>
</dbReference>
<dbReference type="AlphaFoldDB" id="A0A7C3VQR5"/>
<gene>
    <name evidence="2" type="ORF">ENR15_12585</name>
</gene>
<evidence type="ECO:0000313" key="2">
    <source>
        <dbReference type="EMBL" id="HGG01451.1"/>
    </source>
</evidence>
<comment type="caution">
    <text evidence="2">The sequence shown here is derived from an EMBL/GenBank/DDBJ whole genome shotgun (WGS) entry which is preliminary data.</text>
</comment>
<accession>A0A7C3VQR5</accession>
<proteinExistence type="predicted"/>
<protein>
    <submittedName>
        <fullName evidence="2">SDR family oxidoreductase</fullName>
    </submittedName>
</protein>
<name>A0A7C3VQR5_9CYAN</name>
<dbReference type="Gene3D" id="3.40.50.720">
    <property type="entry name" value="NAD(P)-binding Rossmann-like Domain"/>
    <property type="match status" value="1"/>
</dbReference>
<dbReference type="PANTHER" id="PTHR48079">
    <property type="entry name" value="PROTEIN YEEZ"/>
    <property type="match status" value="1"/>
</dbReference>
<dbReference type="InterPro" id="IPR001509">
    <property type="entry name" value="Epimerase_deHydtase"/>
</dbReference>
<evidence type="ECO:0000259" key="1">
    <source>
        <dbReference type="Pfam" id="PF01370"/>
    </source>
</evidence>
<reference evidence="2" key="1">
    <citation type="journal article" date="2020" name="mSystems">
        <title>Genome- and Community-Level Interaction Insights into Carbon Utilization and Element Cycling Functions of Hydrothermarchaeota in Hydrothermal Sediment.</title>
        <authorList>
            <person name="Zhou Z."/>
            <person name="Liu Y."/>
            <person name="Xu W."/>
            <person name="Pan J."/>
            <person name="Luo Z.H."/>
            <person name="Li M."/>
        </authorList>
    </citation>
    <scope>NUCLEOTIDE SEQUENCE [LARGE SCALE GENOMIC DNA]</scope>
    <source>
        <strain evidence="2">SpSt-374</strain>
    </source>
</reference>
<dbReference type="GO" id="GO:0004029">
    <property type="term" value="F:aldehyde dehydrogenase (NAD+) activity"/>
    <property type="evidence" value="ECO:0007669"/>
    <property type="project" value="TreeGrafter"/>
</dbReference>
<dbReference type="InterPro" id="IPR051783">
    <property type="entry name" value="NAD(P)-dependent_oxidoreduct"/>
</dbReference>
<sequence length="275" mass="30258">MNIAILGCGYVGTPTARLWRRQGHTVTATTTTPDRVAELEQVAHRVMVLTTNQPLALQELLSGQDVVVLSVAPKRGANYNYKDTYLGSATNLVAALQQGTSVRQVIYTSSCSVYGDKGGEWVDESTTPTPINENHQIMLDAENVLLGAANNALRVCILRLGGIYGPGRELQRIFRNAPGTTRPGAGDEPMNWVHLDDIVAGLEFVRLQQLRGIYNLVGDVPIASRELLDRLCEQQGWAKVSWDPSAPTARSYIARVSNRKLKQLGFHLTHPEIRF</sequence>
<dbReference type="PANTHER" id="PTHR48079:SF6">
    <property type="entry name" value="NAD(P)-BINDING DOMAIN-CONTAINING PROTEIN-RELATED"/>
    <property type="match status" value="1"/>
</dbReference>
<dbReference type="Pfam" id="PF01370">
    <property type="entry name" value="Epimerase"/>
    <property type="match status" value="1"/>
</dbReference>
<dbReference type="InterPro" id="IPR036291">
    <property type="entry name" value="NAD(P)-bd_dom_sf"/>
</dbReference>
<dbReference type="GO" id="GO:0005737">
    <property type="term" value="C:cytoplasm"/>
    <property type="evidence" value="ECO:0007669"/>
    <property type="project" value="TreeGrafter"/>
</dbReference>
<organism evidence="2">
    <name type="scientific">Planktothricoides sp. SpSt-374</name>
    <dbReference type="NCBI Taxonomy" id="2282167"/>
    <lineage>
        <taxon>Bacteria</taxon>
        <taxon>Bacillati</taxon>
        <taxon>Cyanobacteriota</taxon>
        <taxon>Cyanophyceae</taxon>
        <taxon>Oscillatoriophycideae</taxon>
        <taxon>Oscillatoriales</taxon>
        <taxon>Oscillatoriaceae</taxon>
        <taxon>Planktothricoides</taxon>
    </lineage>
</organism>
<feature type="domain" description="NAD-dependent epimerase/dehydratase" evidence="1">
    <location>
        <begin position="5"/>
        <end position="208"/>
    </location>
</feature>
<dbReference type="CDD" id="cd05266">
    <property type="entry name" value="SDR_a4"/>
    <property type="match status" value="1"/>
</dbReference>
<dbReference type="SUPFAM" id="SSF51735">
    <property type="entry name" value="NAD(P)-binding Rossmann-fold domains"/>
    <property type="match status" value="1"/>
</dbReference>